<feature type="transmembrane region" description="Helical" evidence="7">
    <location>
        <begin position="27"/>
        <end position="55"/>
    </location>
</feature>
<dbReference type="Proteomes" id="UP000480178">
    <property type="component" value="Chromosome"/>
</dbReference>
<evidence type="ECO:0000313" key="10">
    <source>
        <dbReference type="Proteomes" id="UP000480178"/>
    </source>
</evidence>
<evidence type="ECO:0000256" key="6">
    <source>
        <dbReference type="ARBA" id="ARBA00023136"/>
    </source>
</evidence>
<dbReference type="KEGG" id="rhoz:GXP67_20050"/>
<keyword evidence="2" id="KW-0813">Transport</keyword>
<feature type="transmembrane region" description="Helical" evidence="7">
    <location>
        <begin position="200"/>
        <end position="219"/>
    </location>
</feature>
<keyword evidence="3" id="KW-1003">Cell membrane</keyword>
<dbReference type="RefSeq" id="WP_162444782.1">
    <property type="nucleotide sequence ID" value="NZ_CP048222.1"/>
</dbReference>
<dbReference type="SUPFAM" id="SSF103473">
    <property type="entry name" value="MFS general substrate transporter"/>
    <property type="match status" value="1"/>
</dbReference>
<dbReference type="PROSITE" id="PS50850">
    <property type="entry name" value="MFS"/>
    <property type="match status" value="1"/>
</dbReference>
<dbReference type="Gene3D" id="1.20.1250.20">
    <property type="entry name" value="MFS general substrate transporter like domains"/>
    <property type="match status" value="2"/>
</dbReference>
<dbReference type="InterPro" id="IPR011701">
    <property type="entry name" value="MFS"/>
</dbReference>
<evidence type="ECO:0000256" key="5">
    <source>
        <dbReference type="ARBA" id="ARBA00022989"/>
    </source>
</evidence>
<feature type="transmembrane region" description="Helical" evidence="7">
    <location>
        <begin position="256"/>
        <end position="282"/>
    </location>
</feature>
<comment type="subcellular location">
    <subcellularLocation>
        <location evidence="1">Cell membrane</location>
        <topology evidence="1">Multi-pass membrane protein</topology>
    </subcellularLocation>
</comment>
<gene>
    <name evidence="9" type="ORF">GXP67_20050</name>
</gene>
<dbReference type="PANTHER" id="PTHR43045:SF7">
    <property type="entry name" value="MAJOR FACILITATOR SUPERFAMILY TRANSPORTER"/>
    <property type="match status" value="1"/>
</dbReference>
<feature type="transmembrane region" description="Helical" evidence="7">
    <location>
        <begin position="363"/>
        <end position="388"/>
    </location>
</feature>
<dbReference type="GO" id="GO:0022857">
    <property type="term" value="F:transmembrane transporter activity"/>
    <property type="evidence" value="ECO:0007669"/>
    <property type="project" value="InterPro"/>
</dbReference>
<keyword evidence="6 7" id="KW-0472">Membrane</keyword>
<dbReference type="InterPro" id="IPR036259">
    <property type="entry name" value="MFS_trans_sf"/>
</dbReference>
<feature type="transmembrane region" description="Helical" evidence="7">
    <location>
        <begin position="133"/>
        <end position="154"/>
    </location>
</feature>
<feature type="transmembrane region" description="Helical" evidence="7">
    <location>
        <begin position="323"/>
        <end position="343"/>
    </location>
</feature>
<proteinExistence type="predicted"/>
<evidence type="ECO:0000256" key="2">
    <source>
        <dbReference type="ARBA" id="ARBA00022448"/>
    </source>
</evidence>
<dbReference type="GO" id="GO:0005886">
    <property type="term" value="C:plasma membrane"/>
    <property type="evidence" value="ECO:0007669"/>
    <property type="project" value="UniProtKB-SubCell"/>
</dbReference>
<feature type="domain" description="Major facilitator superfamily (MFS) profile" evidence="8">
    <location>
        <begin position="30"/>
        <end position="460"/>
    </location>
</feature>
<keyword evidence="5 7" id="KW-1133">Transmembrane helix</keyword>
<evidence type="ECO:0000259" key="8">
    <source>
        <dbReference type="PROSITE" id="PS50850"/>
    </source>
</evidence>
<organism evidence="9 10">
    <name type="scientific">Rhodocytophaga rosea</name>
    <dbReference type="NCBI Taxonomy" id="2704465"/>
    <lineage>
        <taxon>Bacteria</taxon>
        <taxon>Pseudomonadati</taxon>
        <taxon>Bacteroidota</taxon>
        <taxon>Cytophagia</taxon>
        <taxon>Cytophagales</taxon>
        <taxon>Rhodocytophagaceae</taxon>
        <taxon>Rhodocytophaga</taxon>
    </lineage>
</organism>
<feature type="transmembrane region" description="Helical" evidence="7">
    <location>
        <begin position="425"/>
        <end position="456"/>
    </location>
</feature>
<feature type="transmembrane region" description="Helical" evidence="7">
    <location>
        <begin position="294"/>
        <end position="311"/>
    </location>
</feature>
<keyword evidence="4 7" id="KW-0812">Transmembrane</keyword>
<evidence type="ECO:0000256" key="1">
    <source>
        <dbReference type="ARBA" id="ARBA00004651"/>
    </source>
</evidence>
<dbReference type="Pfam" id="PF07690">
    <property type="entry name" value="MFS_1"/>
    <property type="match status" value="1"/>
</dbReference>
<feature type="transmembrane region" description="Helical" evidence="7">
    <location>
        <begin position="166"/>
        <end position="188"/>
    </location>
</feature>
<feature type="transmembrane region" description="Helical" evidence="7">
    <location>
        <begin position="101"/>
        <end position="121"/>
    </location>
</feature>
<name>A0A6C0GLF8_9BACT</name>
<dbReference type="PROSITE" id="PS00216">
    <property type="entry name" value="SUGAR_TRANSPORT_1"/>
    <property type="match status" value="1"/>
</dbReference>
<evidence type="ECO:0000313" key="9">
    <source>
        <dbReference type="EMBL" id="QHT68777.1"/>
    </source>
</evidence>
<evidence type="ECO:0000256" key="3">
    <source>
        <dbReference type="ARBA" id="ARBA00022475"/>
    </source>
</evidence>
<evidence type="ECO:0000256" key="7">
    <source>
        <dbReference type="SAM" id="Phobius"/>
    </source>
</evidence>
<sequence>MKISEQYNNSGAGTLPITQTASKKQSLVFVIASASAGTLIEFYDLILAIVLAPVISRNLFPEGEARFLETLAIIVTSYFVRPIGALLFGSIGDSAGRKKPFLVSLLMMGTATFLIGCIPTFETIGWMAPVLLLILRLLQGLAISGEYTGATIYVAEHAPENKRGFYTGFIQSTIPLALLLCLGVLFTTQRSMTPEDFSTYGWRIPFLFSAVLVLLSYFIRRKLGETPKYALLQTQGKISHQPVRESFQTKGNIKTMLLLIFGGCGAQSTLMQTTHFVMLFFLQRVVFLSFDTTLLVIGMATLLGCPFFQLSGALSDKVGRKKIMLTGLLLSAVLVPLVFYFILQQANPQQLKEVHTISTMVMAKLIVLILSLHICCAMVYGPLGAFILESFPARIRFTSMGFVYNIGNGVLGGSTTFIAELFRSIFIASTAFSLFAGLIYPLLLILTAGIVLAFFIPETYRNRI</sequence>
<evidence type="ECO:0000256" key="4">
    <source>
        <dbReference type="ARBA" id="ARBA00022692"/>
    </source>
</evidence>
<feature type="transmembrane region" description="Helical" evidence="7">
    <location>
        <begin position="67"/>
        <end position="89"/>
    </location>
</feature>
<keyword evidence="10" id="KW-1185">Reference proteome</keyword>
<dbReference type="AlphaFoldDB" id="A0A6C0GLF8"/>
<feature type="transmembrane region" description="Helical" evidence="7">
    <location>
        <begin position="400"/>
        <end position="419"/>
    </location>
</feature>
<dbReference type="PANTHER" id="PTHR43045">
    <property type="entry name" value="SHIKIMATE TRANSPORTER"/>
    <property type="match status" value="1"/>
</dbReference>
<accession>A0A6C0GLF8</accession>
<dbReference type="InterPro" id="IPR020846">
    <property type="entry name" value="MFS_dom"/>
</dbReference>
<dbReference type="InterPro" id="IPR005829">
    <property type="entry name" value="Sugar_transporter_CS"/>
</dbReference>
<reference evidence="9 10" key="1">
    <citation type="submission" date="2020-01" db="EMBL/GenBank/DDBJ databases">
        <authorList>
            <person name="Kim M.K."/>
        </authorList>
    </citation>
    <scope>NUCLEOTIDE SEQUENCE [LARGE SCALE GENOMIC DNA]</scope>
    <source>
        <strain evidence="9 10">172606-1</strain>
    </source>
</reference>
<protein>
    <submittedName>
        <fullName evidence="9">MHS family MFS transporter</fullName>
    </submittedName>
</protein>
<dbReference type="EMBL" id="CP048222">
    <property type="protein sequence ID" value="QHT68777.1"/>
    <property type="molecule type" value="Genomic_DNA"/>
</dbReference>